<dbReference type="GO" id="GO:0016020">
    <property type="term" value="C:membrane"/>
    <property type="evidence" value="ECO:0007669"/>
    <property type="project" value="UniProtKB-SubCell"/>
</dbReference>
<feature type="transmembrane region" description="Helical" evidence="6">
    <location>
        <begin position="400"/>
        <end position="420"/>
    </location>
</feature>
<comment type="caution">
    <text evidence="7">The sequence shown here is derived from an EMBL/GenBank/DDBJ whole genome shotgun (WGS) entry which is preliminary data.</text>
</comment>
<dbReference type="InterPro" id="IPR001898">
    <property type="entry name" value="SLC13A/DASS"/>
</dbReference>
<organism evidence="7 8">
    <name type="scientific">Anaerosporomusa subterranea</name>
    <dbReference type="NCBI Taxonomy" id="1794912"/>
    <lineage>
        <taxon>Bacteria</taxon>
        <taxon>Bacillati</taxon>
        <taxon>Bacillota</taxon>
        <taxon>Negativicutes</taxon>
        <taxon>Acetonemataceae</taxon>
        <taxon>Anaerosporomusa</taxon>
    </lineage>
</organism>
<dbReference type="OrthoDB" id="1401038at2"/>
<feature type="transmembrane region" description="Helical" evidence="6">
    <location>
        <begin position="320"/>
        <end position="340"/>
    </location>
</feature>
<dbReference type="STRING" id="1794912.AXX12_11950"/>
<comment type="subcellular location">
    <subcellularLocation>
        <location evidence="1">Membrane</location>
        <topology evidence="1">Multi-pass membrane protein</topology>
    </subcellularLocation>
</comment>
<dbReference type="InterPro" id="IPR030676">
    <property type="entry name" value="CitT-rel"/>
</dbReference>
<evidence type="ECO:0000256" key="2">
    <source>
        <dbReference type="ARBA" id="ARBA00007349"/>
    </source>
</evidence>
<dbReference type="Pfam" id="PF00939">
    <property type="entry name" value="Na_sulph_symp"/>
    <property type="match status" value="1"/>
</dbReference>
<dbReference type="PANTHER" id="PTHR42826">
    <property type="entry name" value="DICARBOXYLATE TRANSPORTER 2.1, CHLOROPLASTIC"/>
    <property type="match status" value="1"/>
</dbReference>
<feature type="transmembrane region" description="Helical" evidence="6">
    <location>
        <begin position="290"/>
        <end position="308"/>
    </location>
</feature>
<proteinExistence type="inferred from homology"/>
<evidence type="ECO:0000256" key="5">
    <source>
        <dbReference type="ARBA" id="ARBA00023136"/>
    </source>
</evidence>
<sequence>MGKNFRIAAILITGLSLWFSPVPAGLSVKAWHLFAIVASTILGYILQPIPMGAIGLTSVVLCVITKTTSLPEALSGYSDSTIWLVVSAILFARGFINSGLGTRIAYTLVKGIGGSSLKLGYAMLISDLIIAPATPSNTARAGGILFPIVRSLASAFDSEPNPETRKKLGAYLTQTLYQSVVVTSMMFVTGIASNSLAVTFAKRIANVEISWFTWAFAASVPGIICLAFVPIIMHKLYPPEIQETGDAKRFAAKELEKMGPMTKKEKIVTCIFIAALVLWATSSWTNLSATIVAILAVVAMIWLGAMSYKDAAGESMAWDNLLWMGTLIGLAGLLEKFGFIKWFATLVGSSIVGVSWISALYVLAIVYIVSHYFFAGTSSHVTAMYGAFLAVAISAGAPPYYAALVLGFASVICAGLTHYAMGPSPVLFAPGYVTQAEWWRLGLIFTVFNGVIWFGIGPFWWKLIGLW</sequence>
<feature type="transmembrane region" description="Helical" evidence="6">
    <location>
        <begin position="76"/>
        <end position="96"/>
    </location>
</feature>
<evidence type="ECO:0000256" key="6">
    <source>
        <dbReference type="SAM" id="Phobius"/>
    </source>
</evidence>
<gene>
    <name evidence="7" type="ORF">AXX12_11950</name>
</gene>
<evidence type="ECO:0000313" key="8">
    <source>
        <dbReference type="Proteomes" id="UP000076268"/>
    </source>
</evidence>
<feature type="transmembrane region" description="Helical" evidence="6">
    <location>
        <begin position="175"/>
        <end position="197"/>
    </location>
</feature>
<keyword evidence="4 6" id="KW-1133">Transmembrane helix</keyword>
<feature type="transmembrane region" description="Helical" evidence="6">
    <location>
        <begin position="346"/>
        <end position="366"/>
    </location>
</feature>
<protein>
    <submittedName>
        <fullName evidence="7">Anion permease</fullName>
    </submittedName>
</protein>
<dbReference type="PIRSF" id="PIRSF002457">
    <property type="entry name" value="DASS"/>
    <property type="match status" value="1"/>
</dbReference>
<keyword evidence="8" id="KW-1185">Reference proteome</keyword>
<evidence type="ECO:0000256" key="4">
    <source>
        <dbReference type="ARBA" id="ARBA00022989"/>
    </source>
</evidence>
<dbReference type="GO" id="GO:0022857">
    <property type="term" value="F:transmembrane transporter activity"/>
    <property type="evidence" value="ECO:0007669"/>
    <property type="project" value="InterPro"/>
</dbReference>
<feature type="transmembrane region" description="Helical" evidence="6">
    <location>
        <begin position="34"/>
        <end position="64"/>
    </location>
</feature>
<dbReference type="RefSeq" id="WP_066243867.1">
    <property type="nucleotide sequence ID" value="NZ_LSGP01000020.1"/>
</dbReference>
<keyword evidence="3 6" id="KW-0812">Transmembrane</keyword>
<name>A0A154BPW3_ANASB</name>
<accession>A0A154BPW3</accession>
<dbReference type="EMBL" id="LSGP01000020">
    <property type="protein sequence ID" value="KYZ75900.1"/>
    <property type="molecule type" value="Genomic_DNA"/>
</dbReference>
<evidence type="ECO:0000256" key="3">
    <source>
        <dbReference type="ARBA" id="ARBA00022692"/>
    </source>
</evidence>
<dbReference type="AlphaFoldDB" id="A0A154BPW3"/>
<dbReference type="Proteomes" id="UP000076268">
    <property type="component" value="Unassembled WGS sequence"/>
</dbReference>
<feature type="transmembrane region" description="Helical" evidence="6">
    <location>
        <begin position="441"/>
        <end position="461"/>
    </location>
</feature>
<feature type="transmembrane region" description="Helical" evidence="6">
    <location>
        <begin position="373"/>
        <end position="394"/>
    </location>
</feature>
<evidence type="ECO:0000256" key="1">
    <source>
        <dbReference type="ARBA" id="ARBA00004141"/>
    </source>
</evidence>
<comment type="similarity">
    <text evidence="2">Belongs to the SLC13A/DASS transporter (TC 2.A.47) family. DIT1 subfamily.</text>
</comment>
<feature type="transmembrane region" description="Helical" evidence="6">
    <location>
        <begin position="209"/>
        <end position="232"/>
    </location>
</feature>
<feature type="transmembrane region" description="Helical" evidence="6">
    <location>
        <begin position="267"/>
        <end position="284"/>
    </location>
</feature>
<keyword evidence="5 6" id="KW-0472">Membrane</keyword>
<reference evidence="7 8" key="1">
    <citation type="submission" date="2016-02" db="EMBL/GenBank/DDBJ databases">
        <title>Anaerosporomusa subterraneum gen. nov., sp. nov., a spore-forming obligate anaerobe isolated from saprolite.</title>
        <authorList>
            <person name="Choi J.K."/>
            <person name="Shah M."/>
            <person name="Yee N."/>
        </authorList>
    </citation>
    <scope>NUCLEOTIDE SEQUENCE [LARGE SCALE GENOMIC DNA]</scope>
    <source>
        <strain evidence="7 8">RU4</strain>
    </source>
</reference>
<dbReference type="NCBIfam" id="TIGR00785">
    <property type="entry name" value="dass"/>
    <property type="match status" value="1"/>
</dbReference>
<evidence type="ECO:0000313" key="7">
    <source>
        <dbReference type="EMBL" id="KYZ75900.1"/>
    </source>
</evidence>